<comment type="caution">
    <text evidence="1">The sequence shown here is derived from an EMBL/GenBank/DDBJ whole genome shotgun (WGS) entry which is preliminary data.</text>
</comment>
<dbReference type="RefSeq" id="WP_071207454.1">
    <property type="nucleotide sequence ID" value="NZ_MBFB02000017.1"/>
</dbReference>
<dbReference type="EMBL" id="QUSG01000008">
    <property type="protein sequence ID" value="KAA3526133.1"/>
    <property type="molecule type" value="Genomic_DNA"/>
</dbReference>
<gene>
    <name evidence="1" type="ORF">DXT89_16545</name>
</gene>
<organism evidence="1 2">
    <name type="scientific">Agrobacterium vitis</name>
    <name type="common">Rhizobium vitis</name>
    <dbReference type="NCBI Taxonomy" id="373"/>
    <lineage>
        <taxon>Bacteria</taxon>
        <taxon>Pseudomonadati</taxon>
        <taxon>Pseudomonadota</taxon>
        <taxon>Alphaproteobacteria</taxon>
        <taxon>Hyphomicrobiales</taxon>
        <taxon>Rhizobiaceae</taxon>
        <taxon>Rhizobium/Agrobacterium group</taxon>
        <taxon>Agrobacterium</taxon>
    </lineage>
</organism>
<name>A0A1S2E0Q1_AGRVI</name>
<accession>A0A1S2E0Q1</accession>
<sequence length="95" mass="10910">MDGRKVMAHTIIRKPQIPGEPWIGAVYAKNVCWTVAAKSRAAFDKKIEMAYREMEAGLARFSLESLIHADQHKLSKEYSALQYGEWWKLGNLEKD</sequence>
<evidence type="ECO:0000313" key="2">
    <source>
        <dbReference type="Proteomes" id="UP000436911"/>
    </source>
</evidence>
<protein>
    <submittedName>
        <fullName evidence="1">Uncharacterized protein</fullName>
    </submittedName>
</protein>
<reference evidence="1 2" key="1">
    <citation type="submission" date="2018-08" db="EMBL/GenBank/DDBJ databases">
        <title>Genome sequencing of Agrobacterium vitis strain ICMP 10754.</title>
        <authorList>
            <person name="Visnovsky S.B."/>
            <person name="Pitman A.R."/>
        </authorList>
    </citation>
    <scope>NUCLEOTIDE SEQUENCE [LARGE SCALE GENOMIC DNA]</scope>
    <source>
        <strain evidence="1 2">ICMP 10754</strain>
    </source>
</reference>
<proteinExistence type="predicted"/>
<dbReference type="AlphaFoldDB" id="A0A1S2E0Q1"/>
<evidence type="ECO:0000313" key="1">
    <source>
        <dbReference type="EMBL" id="KAA3526133.1"/>
    </source>
</evidence>
<dbReference type="Proteomes" id="UP000436911">
    <property type="component" value="Unassembled WGS sequence"/>
</dbReference>